<dbReference type="PANTHER" id="PTHR11614">
    <property type="entry name" value="PHOSPHOLIPASE-RELATED"/>
    <property type="match status" value="1"/>
</dbReference>
<organism evidence="2 3">
    <name type="scientific">Mycobacterium gordonae</name>
    <dbReference type="NCBI Taxonomy" id="1778"/>
    <lineage>
        <taxon>Bacteria</taxon>
        <taxon>Bacillati</taxon>
        <taxon>Actinomycetota</taxon>
        <taxon>Actinomycetes</taxon>
        <taxon>Mycobacteriales</taxon>
        <taxon>Mycobacteriaceae</taxon>
        <taxon>Mycobacterium</taxon>
    </lineage>
</organism>
<evidence type="ECO:0000313" key="2">
    <source>
        <dbReference type="EMBL" id="OBS02594.1"/>
    </source>
</evidence>
<dbReference type="AlphaFoldDB" id="A0A1A6BK47"/>
<dbReference type="EMBL" id="MAEM01000162">
    <property type="protein sequence ID" value="OBS02594.1"/>
    <property type="molecule type" value="Genomic_DNA"/>
</dbReference>
<comment type="caution">
    <text evidence="2">The sequence shown here is derived from an EMBL/GenBank/DDBJ whole genome shotgun (WGS) entry which is preliminary data.</text>
</comment>
<dbReference type="InterPro" id="IPR029058">
    <property type="entry name" value="AB_hydrolase_fold"/>
</dbReference>
<feature type="domain" description="Serine aminopeptidase S33" evidence="1">
    <location>
        <begin position="20"/>
        <end position="238"/>
    </location>
</feature>
<dbReference type="InterPro" id="IPR051044">
    <property type="entry name" value="MAG_DAG_Lipase"/>
</dbReference>
<dbReference type="RefSeq" id="WP_065133239.1">
    <property type="nucleotide sequence ID" value="NZ_MAEM01000162.1"/>
</dbReference>
<reference evidence="2 3" key="1">
    <citation type="submission" date="2016-06" db="EMBL/GenBank/DDBJ databases">
        <authorList>
            <person name="Kjaerup R.B."/>
            <person name="Dalgaard T.S."/>
            <person name="Juul-Madsen H.R."/>
        </authorList>
    </citation>
    <scope>NUCLEOTIDE SEQUENCE [LARGE SCALE GENOMIC DNA]</scope>
    <source>
        <strain evidence="2 3">1245752.6</strain>
    </source>
</reference>
<dbReference type="SUPFAM" id="SSF53474">
    <property type="entry name" value="alpha/beta-Hydrolases"/>
    <property type="match status" value="1"/>
</dbReference>
<sequence length="257" mass="27742">MPMLDHDRGQAYYRHWPSADPRAAVIFLHGFGEHTGLYHRYAFALNAAGIDLWAVDQFGHGLTGGERGDIVSIEASCDLADSITDLAARHRPDLPLFAQGHSFGSVVTLWRLLDASGRYRAGIVSGVPIAPMSELADTADSFDLDPTWLSADPFYLDSLQHDPLAFVGASGSALFSELGKAWSRFGSELASLAVPTLALHGEDDPVAPIEPVRAYAEQIEPLQLRVFPGGRHDILNETAHREVAAAVIEFVAAQTTG</sequence>
<dbReference type="OrthoDB" id="9806902at2"/>
<evidence type="ECO:0000259" key="1">
    <source>
        <dbReference type="Pfam" id="PF12146"/>
    </source>
</evidence>
<protein>
    <submittedName>
        <fullName evidence="2">Lysophospholipase</fullName>
    </submittedName>
</protein>
<dbReference type="Proteomes" id="UP000093757">
    <property type="component" value="Unassembled WGS sequence"/>
</dbReference>
<name>A0A1A6BK47_MYCGO</name>
<evidence type="ECO:0000313" key="3">
    <source>
        <dbReference type="Proteomes" id="UP000093757"/>
    </source>
</evidence>
<dbReference type="InterPro" id="IPR022742">
    <property type="entry name" value="Hydrolase_4"/>
</dbReference>
<gene>
    <name evidence="2" type="ORF">A9W98_14055</name>
</gene>
<proteinExistence type="predicted"/>
<dbReference type="Pfam" id="PF12146">
    <property type="entry name" value="Hydrolase_4"/>
    <property type="match status" value="1"/>
</dbReference>
<dbReference type="Gene3D" id="3.40.50.1820">
    <property type="entry name" value="alpha/beta hydrolase"/>
    <property type="match status" value="1"/>
</dbReference>
<accession>A0A1A6BK47</accession>